<accession>A0AAV4PII4</accession>
<proteinExistence type="predicted"/>
<protein>
    <submittedName>
        <fullName evidence="1">Uncharacterized protein</fullName>
    </submittedName>
</protein>
<evidence type="ECO:0000313" key="1">
    <source>
        <dbReference type="EMBL" id="GIX96909.1"/>
    </source>
</evidence>
<organism evidence="1 2">
    <name type="scientific">Caerostris extrusa</name>
    <name type="common">Bark spider</name>
    <name type="synonym">Caerostris bankana</name>
    <dbReference type="NCBI Taxonomy" id="172846"/>
    <lineage>
        <taxon>Eukaryota</taxon>
        <taxon>Metazoa</taxon>
        <taxon>Ecdysozoa</taxon>
        <taxon>Arthropoda</taxon>
        <taxon>Chelicerata</taxon>
        <taxon>Arachnida</taxon>
        <taxon>Araneae</taxon>
        <taxon>Araneomorphae</taxon>
        <taxon>Entelegynae</taxon>
        <taxon>Araneoidea</taxon>
        <taxon>Araneidae</taxon>
        <taxon>Caerostris</taxon>
    </lineage>
</organism>
<comment type="caution">
    <text evidence="1">The sequence shown here is derived from an EMBL/GenBank/DDBJ whole genome shotgun (WGS) entry which is preliminary data.</text>
</comment>
<sequence>MKAIFFVIRDFLDQKALRPYSDDGPLEYFSNKRKKEVLTLVLVLGGDSDDRVLDVFVLVDLCFVEGLVEVRGLSFLSPIPMRMYLVTENRKVQLERKQYATFQSEFNPC</sequence>
<dbReference type="Proteomes" id="UP001054945">
    <property type="component" value="Unassembled WGS sequence"/>
</dbReference>
<keyword evidence="2" id="KW-1185">Reference proteome</keyword>
<evidence type="ECO:0000313" key="2">
    <source>
        <dbReference type="Proteomes" id="UP001054945"/>
    </source>
</evidence>
<dbReference type="AlphaFoldDB" id="A0AAV4PII4"/>
<reference evidence="1 2" key="1">
    <citation type="submission" date="2021-06" db="EMBL/GenBank/DDBJ databases">
        <title>Caerostris extrusa draft genome.</title>
        <authorList>
            <person name="Kono N."/>
            <person name="Arakawa K."/>
        </authorList>
    </citation>
    <scope>NUCLEOTIDE SEQUENCE [LARGE SCALE GENOMIC DNA]</scope>
</reference>
<gene>
    <name evidence="1" type="ORF">CEXT_382391</name>
</gene>
<name>A0AAV4PII4_CAEEX</name>
<dbReference type="EMBL" id="BPLR01004710">
    <property type="protein sequence ID" value="GIX96909.1"/>
    <property type="molecule type" value="Genomic_DNA"/>
</dbReference>